<evidence type="ECO:0000313" key="2">
    <source>
        <dbReference type="EnsemblPlants" id="OB05G33960.1"/>
    </source>
</evidence>
<feature type="domain" description="KIB1-4 beta-propeller" evidence="1">
    <location>
        <begin position="81"/>
        <end position="349"/>
    </location>
</feature>
<dbReference type="GeneID" id="102713550"/>
<evidence type="ECO:0000313" key="3">
    <source>
        <dbReference type="Proteomes" id="UP000006038"/>
    </source>
</evidence>
<dbReference type="InterPro" id="IPR005174">
    <property type="entry name" value="KIB1-4_b-propeller"/>
</dbReference>
<dbReference type="Gramene" id="OB05G33960.1">
    <property type="protein sequence ID" value="OB05G33960.1"/>
    <property type="gene ID" value="OB05G33960"/>
</dbReference>
<sequence length="402" mass="46114">MEEEAALPYPSSWNELPANLLYEITRHIPCKADRVRMLAVSRSWRTSLREPPVRPLPPQLPWLLRPSAGGPTFSCLLSGADEDSVHRFRVPGDLRAARYFGSYDGGWLFLAYGQNLGHTLVNLCNGRRFRLPDVVPWPTKAKEFPVIMLAATLSSPPSYTDDRCFGAAIVHCSPYMSGARHMTFWIMGDRLARLTIHPEIVYGLSDMFYEEMEDVIYHNGAFCFLSILENVLVCTPVLHQGDLQIQEEWLRFFRQDDGCSDRPVALARYLVESRGQLLMVLKRKCDLAGWPPLVFSVFQMMRDQQVAVWIPVVRLEGRMLFVGHGCSRCYEVDAFPGFQEGIYFLDDLHFYDVSRILRCQEYLCHDNGKYTLGQPPVVSRCFWPDQVMSNYSSPVWLLPEAR</sequence>
<proteinExistence type="predicted"/>
<name>J3M9X2_ORYBR</name>
<dbReference type="PANTHER" id="PTHR33110">
    <property type="entry name" value="F-BOX/KELCH-REPEAT PROTEIN-RELATED"/>
    <property type="match status" value="1"/>
</dbReference>
<reference evidence="2" key="2">
    <citation type="submission" date="2013-04" db="UniProtKB">
        <authorList>
            <consortium name="EnsemblPlants"/>
        </authorList>
    </citation>
    <scope>IDENTIFICATION</scope>
</reference>
<dbReference type="Proteomes" id="UP000006038">
    <property type="component" value="Chromosome 5"/>
</dbReference>
<keyword evidence="3" id="KW-1185">Reference proteome</keyword>
<dbReference type="OMA" id="RCFWPDQ"/>
<dbReference type="AlphaFoldDB" id="J3M9X2"/>
<dbReference type="Pfam" id="PF03478">
    <property type="entry name" value="Beta-prop_KIB1-4"/>
    <property type="match status" value="1"/>
</dbReference>
<protein>
    <recommendedName>
        <fullName evidence="1">KIB1-4 beta-propeller domain-containing protein</fullName>
    </recommendedName>
</protein>
<organism evidence="2">
    <name type="scientific">Oryza brachyantha</name>
    <name type="common">malo sina</name>
    <dbReference type="NCBI Taxonomy" id="4533"/>
    <lineage>
        <taxon>Eukaryota</taxon>
        <taxon>Viridiplantae</taxon>
        <taxon>Streptophyta</taxon>
        <taxon>Embryophyta</taxon>
        <taxon>Tracheophyta</taxon>
        <taxon>Spermatophyta</taxon>
        <taxon>Magnoliopsida</taxon>
        <taxon>Liliopsida</taxon>
        <taxon>Poales</taxon>
        <taxon>Poaceae</taxon>
        <taxon>BOP clade</taxon>
        <taxon>Oryzoideae</taxon>
        <taxon>Oryzeae</taxon>
        <taxon>Oryzinae</taxon>
        <taxon>Oryza</taxon>
    </lineage>
</organism>
<dbReference type="PANTHER" id="PTHR33110:SF135">
    <property type="entry name" value="OS05G0539300 PROTEIN"/>
    <property type="match status" value="1"/>
</dbReference>
<dbReference type="KEGG" id="obr:102713550"/>
<dbReference type="OrthoDB" id="587756at2759"/>
<reference evidence="2" key="1">
    <citation type="journal article" date="2013" name="Nat. Commun.">
        <title>Whole-genome sequencing of Oryza brachyantha reveals mechanisms underlying Oryza genome evolution.</title>
        <authorList>
            <person name="Chen J."/>
            <person name="Huang Q."/>
            <person name="Gao D."/>
            <person name="Wang J."/>
            <person name="Lang Y."/>
            <person name="Liu T."/>
            <person name="Li B."/>
            <person name="Bai Z."/>
            <person name="Luis Goicoechea J."/>
            <person name="Liang C."/>
            <person name="Chen C."/>
            <person name="Zhang W."/>
            <person name="Sun S."/>
            <person name="Liao Y."/>
            <person name="Zhang X."/>
            <person name="Yang L."/>
            <person name="Song C."/>
            <person name="Wang M."/>
            <person name="Shi J."/>
            <person name="Liu G."/>
            <person name="Liu J."/>
            <person name="Zhou H."/>
            <person name="Zhou W."/>
            <person name="Yu Q."/>
            <person name="An N."/>
            <person name="Chen Y."/>
            <person name="Cai Q."/>
            <person name="Wang B."/>
            <person name="Liu B."/>
            <person name="Min J."/>
            <person name="Huang Y."/>
            <person name="Wu H."/>
            <person name="Li Z."/>
            <person name="Zhang Y."/>
            <person name="Yin Y."/>
            <person name="Song W."/>
            <person name="Jiang J."/>
            <person name="Jackson S.A."/>
            <person name="Wing R.A."/>
            <person name="Wang J."/>
            <person name="Chen M."/>
        </authorList>
    </citation>
    <scope>NUCLEOTIDE SEQUENCE [LARGE SCALE GENOMIC DNA]</scope>
    <source>
        <strain evidence="2">cv. IRGC 101232</strain>
    </source>
</reference>
<accession>J3M9X2</accession>
<dbReference type="Gene3D" id="1.20.1280.50">
    <property type="match status" value="1"/>
</dbReference>
<dbReference type="eggNOG" id="ENOG502R3C3">
    <property type="taxonomic scope" value="Eukaryota"/>
</dbReference>
<dbReference type="HOGENOM" id="CLU_019286_5_1_1"/>
<dbReference type="EnsemblPlants" id="OB05G33960.1">
    <property type="protein sequence ID" value="OB05G33960.1"/>
    <property type="gene ID" value="OB05G33960"/>
</dbReference>
<evidence type="ECO:0000259" key="1">
    <source>
        <dbReference type="Pfam" id="PF03478"/>
    </source>
</evidence>